<dbReference type="EMBL" id="BSNS01000023">
    <property type="protein sequence ID" value="GLQ57284.1"/>
    <property type="molecule type" value="Genomic_DNA"/>
</dbReference>
<protein>
    <recommendedName>
        <fullName evidence="3">CI repressor</fullName>
    </recommendedName>
</protein>
<dbReference type="InterPro" id="IPR010982">
    <property type="entry name" value="Lambda_DNA-bd_dom_sf"/>
</dbReference>
<evidence type="ECO:0008006" key="3">
    <source>
        <dbReference type="Google" id="ProtNLM"/>
    </source>
</evidence>
<accession>A0ABQ5WC06</accession>
<sequence length="82" mass="9209">MDTPIDQLRNHGWTPARLARALVGITPQAISQWRQVPAERVLQVERVTGISREVLRPDLAAIFIRPEPEPEIDTDDEEADAA</sequence>
<comment type="caution">
    <text evidence="1">The sequence shown here is derived from an EMBL/GenBank/DDBJ whole genome shotgun (WGS) entry which is preliminary data.</text>
</comment>
<evidence type="ECO:0000313" key="2">
    <source>
        <dbReference type="Proteomes" id="UP001156691"/>
    </source>
</evidence>
<organism evidence="1 2">
    <name type="scientific">Devosia nitrariae</name>
    <dbReference type="NCBI Taxonomy" id="2071872"/>
    <lineage>
        <taxon>Bacteria</taxon>
        <taxon>Pseudomonadati</taxon>
        <taxon>Pseudomonadota</taxon>
        <taxon>Alphaproteobacteria</taxon>
        <taxon>Hyphomicrobiales</taxon>
        <taxon>Devosiaceae</taxon>
        <taxon>Devosia</taxon>
    </lineage>
</organism>
<evidence type="ECO:0000313" key="1">
    <source>
        <dbReference type="EMBL" id="GLQ57284.1"/>
    </source>
</evidence>
<name>A0ABQ5WC06_9HYPH</name>
<dbReference type="Pfam" id="PF15943">
    <property type="entry name" value="YdaS_toxin"/>
    <property type="match status" value="1"/>
</dbReference>
<dbReference type="Gene3D" id="1.10.260.40">
    <property type="entry name" value="lambda repressor-like DNA-binding domains"/>
    <property type="match status" value="1"/>
</dbReference>
<dbReference type="RefSeq" id="WP_284342674.1">
    <property type="nucleotide sequence ID" value="NZ_BSNS01000023.1"/>
</dbReference>
<dbReference type="InterPro" id="IPR031856">
    <property type="entry name" value="YdaS_toxin-like"/>
</dbReference>
<proteinExistence type="predicted"/>
<dbReference type="SUPFAM" id="SSF47413">
    <property type="entry name" value="lambda repressor-like DNA-binding domains"/>
    <property type="match status" value="1"/>
</dbReference>
<reference evidence="2" key="1">
    <citation type="journal article" date="2019" name="Int. J. Syst. Evol. Microbiol.">
        <title>The Global Catalogue of Microorganisms (GCM) 10K type strain sequencing project: providing services to taxonomists for standard genome sequencing and annotation.</title>
        <authorList>
            <consortium name="The Broad Institute Genomics Platform"/>
            <consortium name="The Broad Institute Genome Sequencing Center for Infectious Disease"/>
            <person name="Wu L."/>
            <person name="Ma J."/>
        </authorList>
    </citation>
    <scope>NUCLEOTIDE SEQUENCE [LARGE SCALE GENOMIC DNA]</scope>
    <source>
        <strain evidence="2">NBRC 112416</strain>
    </source>
</reference>
<dbReference type="Proteomes" id="UP001156691">
    <property type="component" value="Unassembled WGS sequence"/>
</dbReference>
<keyword evidence="2" id="KW-1185">Reference proteome</keyword>
<gene>
    <name evidence="1" type="ORF">GCM10010862_45430</name>
</gene>